<gene>
    <name evidence="2" type="ORF">HG543_39580</name>
</gene>
<organism evidence="2 3">
    <name type="scientific">Pyxidicoccus fallax</name>
    <dbReference type="NCBI Taxonomy" id="394095"/>
    <lineage>
        <taxon>Bacteria</taxon>
        <taxon>Pseudomonadati</taxon>
        <taxon>Myxococcota</taxon>
        <taxon>Myxococcia</taxon>
        <taxon>Myxococcales</taxon>
        <taxon>Cystobacterineae</taxon>
        <taxon>Myxococcaceae</taxon>
        <taxon>Pyxidicoccus</taxon>
    </lineage>
</organism>
<keyword evidence="3" id="KW-1185">Reference proteome</keyword>
<feature type="signal peptide" evidence="1">
    <location>
        <begin position="1"/>
        <end position="26"/>
    </location>
</feature>
<evidence type="ECO:0000256" key="1">
    <source>
        <dbReference type="SAM" id="SignalP"/>
    </source>
</evidence>
<keyword evidence="1" id="KW-0732">Signal</keyword>
<protein>
    <submittedName>
        <fullName evidence="2">DUF2911 domain-containing protein</fullName>
    </submittedName>
</protein>
<dbReference type="InterPro" id="IPR021314">
    <property type="entry name" value="DUF2911"/>
</dbReference>
<feature type="chain" id="PRO_5032478452" evidence="1">
    <location>
        <begin position="27"/>
        <end position="286"/>
    </location>
</feature>
<evidence type="ECO:0000313" key="2">
    <source>
        <dbReference type="EMBL" id="NMO20904.1"/>
    </source>
</evidence>
<comment type="caution">
    <text evidence="2">The sequence shown here is derived from an EMBL/GenBank/DDBJ whole genome shotgun (WGS) entry which is preliminary data.</text>
</comment>
<name>A0A848LU63_9BACT</name>
<dbReference type="Proteomes" id="UP000518300">
    <property type="component" value="Unassembled WGS sequence"/>
</dbReference>
<sequence>MRTMKNVALGCLLSALVALVATPAAAQQLKLPAASPAAKVMQEVGVTEISIEYSSPGVKGRKVWGDLVPFDKAWRTGANLASKITFSRDVTFGGKPVPAGTYTIVTLPSQKGWKMMLNKELALWASPIPYDPAKDVVTVDATTAEIPLRERLVFVFSNTTEDSTSLDMEWEKLRVSVPIKVDTAAHAKAAIQSASEGSARMHASMARYVADSTKDYAAALKHADASVAIQSNWFNQWIRADILARMGNYAEARKAAQISWNLGEKDKGFFFRDQVAKALAEWKNKK</sequence>
<proteinExistence type="predicted"/>
<dbReference type="Pfam" id="PF11138">
    <property type="entry name" value="DUF2911"/>
    <property type="match status" value="1"/>
</dbReference>
<accession>A0A848LU63</accession>
<dbReference type="AlphaFoldDB" id="A0A848LU63"/>
<reference evidence="2 3" key="1">
    <citation type="submission" date="2020-04" db="EMBL/GenBank/DDBJ databases">
        <title>Draft genome of Pyxidicoccus fallax type strain.</title>
        <authorList>
            <person name="Whitworth D.E."/>
        </authorList>
    </citation>
    <scope>NUCLEOTIDE SEQUENCE [LARGE SCALE GENOMIC DNA]</scope>
    <source>
        <strain evidence="2 3">DSM 14698</strain>
    </source>
</reference>
<evidence type="ECO:0000313" key="3">
    <source>
        <dbReference type="Proteomes" id="UP000518300"/>
    </source>
</evidence>
<dbReference type="EMBL" id="JABBJJ010000279">
    <property type="protein sequence ID" value="NMO20904.1"/>
    <property type="molecule type" value="Genomic_DNA"/>
</dbReference>